<feature type="signal peptide" evidence="4">
    <location>
        <begin position="1"/>
        <end position="21"/>
    </location>
</feature>
<dbReference type="Pfam" id="PF12895">
    <property type="entry name" value="ANAPC3"/>
    <property type="match status" value="1"/>
</dbReference>
<dbReference type="InterPro" id="IPR011990">
    <property type="entry name" value="TPR-like_helical_dom_sf"/>
</dbReference>
<feature type="chain" id="PRO_5014673298" evidence="4">
    <location>
        <begin position="22"/>
        <end position="952"/>
    </location>
</feature>
<dbReference type="PANTHER" id="PTHR45586">
    <property type="entry name" value="TPR REPEAT-CONTAINING PROTEIN PA4667"/>
    <property type="match status" value="1"/>
</dbReference>
<accession>A0A2N8L3N9</accession>
<feature type="repeat" description="TPR" evidence="3">
    <location>
        <begin position="670"/>
        <end position="703"/>
    </location>
</feature>
<dbReference type="PROSITE" id="PS51257">
    <property type="entry name" value="PROKAR_LIPOPROTEIN"/>
    <property type="match status" value="1"/>
</dbReference>
<evidence type="ECO:0000256" key="1">
    <source>
        <dbReference type="ARBA" id="ARBA00022737"/>
    </source>
</evidence>
<evidence type="ECO:0000313" key="6">
    <source>
        <dbReference type="Proteomes" id="UP000235916"/>
    </source>
</evidence>
<reference evidence="5 6" key="1">
    <citation type="submission" date="2018-01" db="EMBL/GenBank/DDBJ databases">
        <title>Draft genome sequence of Paucibacter aquatile CR182 isolated from freshwater of the Nakdong River.</title>
        <authorList>
            <person name="Choi A."/>
            <person name="Chung E.J."/>
        </authorList>
    </citation>
    <scope>NUCLEOTIDE SEQUENCE [LARGE SCALE GENOMIC DNA]</scope>
    <source>
        <strain evidence="5 6">CR182</strain>
    </source>
</reference>
<dbReference type="RefSeq" id="WP_102766449.1">
    <property type="nucleotide sequence ID" value="NZ_POSP01000001.1"/>
</dbReference>
<evidence type="ECO:0000256" key="2">
    <source>
        <dbReference type="ARBA" id="ARBA00022803"/>
    </source>
</evidence>
<dbReference type="InterPro" id="IPR019734">
    <property type="entry name" value="TPR_rpt"/>
</dbReference>
<dbReference type="Gene3D" id="1.25.40.10">
    <property type="entry name" value="Tetratricopeptide repeat domain"/>
    <property type="match status" value="6"/>
</dbReference>
<protein>
    <submittedName>
        <fullName evidence="5">PEP-CTERM system TPR-repeat protein PrsT</fullName>
    </submittedName>
</protein>
<sequence length="952" mass="101676">MSTPKLIATSLLTACLLAACGGESYDSLMASAKTSIGKGDSKTAIIQLKNALQKSPESGEARFMLGKAFLDVGDSRSAEVELGKAIALKFAADQVVPLMARAQVANEAFKALIEQQGNTKLGDPKSQADLLTSLAIAFESTGASDKAHAAIAEALQLQPEYPPTQTLQVRMKARDGDFTGALQMIDSLLQRDPKLAEVWRLKGDILMVNRRVEGAQALAAAASAGVAGASSAPEAGSALTGTAKTAVDAYREAIKLQPGDAAAHTGLLNFWLDNGDLPAATEQLAALKKVLPSHPQTVYFEALLSFRQRDFNRARELSQQLLKQAPENPLALQLAGAVEFELKGYVQAEEHLGKALKLAPNLGIARRMLTQVYLLTGRPARAVAVISPLLQNGNVVDAQLFSLAGEAYRQNGDDKKAAAFFAQAAKLNPGDMRSRTQLALGKAGTASPEEVLAELKTISDADPSTVADVALIRAHLQRRDLDKALSAIEVLERKQPNKPMAHNLRGLVYLARRDVPAARKSLEQALKVDATFYPAAALLASLDLNDKQPAAAKKRFEALLVAQPDNVNAQLALAELHEQAGGTKAEVEAMITKAITTKPNAPAARVALIDFQLKSQNLKAALSAAEQGVAALPESPELMEAQGRARALAGEYQQALESFNALARAQPRSPLPSLRLAEVYVALKKYPTAIGHLKRALELAPDNLVVQRRLGEVQLSNGEVKEALATAAALQKRAPGSPLGYSLEGDVQAQQKAWAPAAAAMRRSLDKAPDSTIASKLHYVLSAAGNKAEADKHTADWIKAHPDDAEFLFYIGGVELTQGQLQAAEARFAAVQKLQPENPAVLNNLAWLGMKLNKPGALALAEKAVQLAPKQAPFLDTLSSVLEAENKLPRAIEVQTQALELQPQNHELRLRLAKLYLKSGDKRLAAAELNRLATVGKQYGNQAEVQQLLRGL</sequence>
<dbReference type="InterPro" id="IPR014266">
    <property type="entry name" value="PEP-CTERM_TPR_PrsT"/>
</dbReference>
<dbReference type="PROSITE" id="PS50005">
    <property type="entry name" value="TPR"/>
    <property type="match status" value="3"/>
</dbReference>
<evidence type="ECO:0000313" key="5">
    <source>
        <dbReference type="EMBL" id="PND40315.1"/>
    </source>
</evidence>
<dbReference type="SUPFAM" id="SSF48452">
    <property type="entry name" value="TPR-like"/>
    <property type="match status" value="4"/>
</dbReference>
<comment type="caution">
    <text evidence="5">The sequence shown here is derived from an EMBL/GenBank/DDBJ whole genome shotgun (WGS) entry which is preliminary data.</text>
</comment>
<name>A0A2N8L3N9_9BURK</name>
<proteinExistence type="predicted"/>
<keyword evidence="4" id="KW-0732">Signal</keyword>
<keyword evidence="1" id="KW-0677">Repeat</keyword>
<dbReference type="SUPFAM" id="SSF81901">
    <property type="entry name" value="HCP-like"/>
    <property type="match status" value="1"/>
</dbReference>
<dbReference type="NCBIfam" id="TIGR02917">
    <property type="entry name" value="PEP_TPR_lipo"/>
    <property type="match status" value="1"/>
</dbReference>
<dbReference type="EMBL" id="POSP01000001">
    <property type="protein sequence ID" value="PND40315.1"/>
    <property type="molecule type" value="Genomic_DNA"/>
</dbReference>
<dbReference type="OrthoDB" id="5290951at2"/>
<dbReference type="InterPro" id="IPR051012">
    <property type="entry name" value="CellSynth/LPSAsmb/PSIAsmb"/>
</dbReference>
<gene>
    <name evidence="5" type="primary">prsT</name>
    <name evidence="5" type="ORF">C1O66_02755</name>
</gene>
<dbReference type="PANTHER" id="PTHR45586:SF1">
    <property type="entry name" value="LIPOPOLYSACCHARIDE ASSEMBLY PROTEIN B"/>
    <property type="match status" value="1"/>
</dbReference>
<keyword evidence="2 3" id="KW-0802">TPR repeat</keyword>
<dbReference type="Pfam" id="PF14559">
    <property type="entry name" value="TPR_19"/>
    <property type="match status" value="2"/>
</dbReference>
<dbReference type="Proteomes" id="UP000235916">
    <property type="component" value="Unassembled WGS sequence"/>
</dbReference>
<feature type="repeat" description="TPR" evidence="3">
    <location>
        <begin position="636"/>
        <end position="669"/>
    </location>
</feature>
<organism evidence="5 6">
    <name type="scientific">Kinneretia aquatilis</name>
    <dbReference type="NCBI Taxonomy" id="2070761"/>
    <lineage>
        <taxon>Bacteria</taxon>
        <taxon>Pseudomonadati</taxon>
        <taxon>Pseudomonadota</taxon>
        <taxon>Betaproteobacteria</taxon>
        <taxon>Burkholderiales</taxon>
        <taxon>Sphaerotilaceae</taxon>
        <taxon>Roseateles</taxon>
    </lineage>
</organism>
<feature type="repeat" description="TPR" evidence="3">
    <location>
        <begin position="398"/>
        <end position="431"/>
    </location>
</feature>
<dbReference type="AlphaFoldDB" id="A0A2N8L3N9"/>
<evidence type="ECO:0000256" key="3">
    <source>
        <dbReference type="PROSITE-ProRule" id="PRU00339"/>
    </source>
</evidence>
<evidence type="ECO:0000256" key="4">
    <source>
        <dbReference type="SAM" id="SignalP"/>
    </source>
</evidence>
<keyword evidence="6" id="KW-1185">Reference proteome</keyword>
<dbReference type="Pfam" id="PF13432">
    <property type="entry name" value="TPR_16"/>
    <property type="match status" value="7"/>
</dbReference>
<dbReference type="SMART" id="SM00028">
    <property type="entry name" value="TPR"/>
    <property type="match status" value="14"/>
</dbReference>